<dbReference type="EMBL" id="AABGUK010000006">
    <property type="protein sequence ID" value="EAH4243081.1"/>
    <property type="molecule type" value="Genomic_DNA"/>
</dbReference>
<accession>A0A3T2JR75</accession>
<sequence length="68" mass="8028">MRVYSFNDFKYICYIEGKDKALKKLFAGLRTEKEIAILYKKIEENTINIESIYKDYLRGINGADQNNI</sequence>
<dbReference type="RefSeq" id="WP_069001825.1">
    <property type="nucleotide sequence ID" value="NZ_CP028333.1"/>
</dbReference>
<protein>
    <submittedName>
        <fullName evidence="1">Uncharacterized protein</fullName>
    </submittedName>
</protein>
<comment type="caution">
    <text evidence="1">The sequence shown here is derived from an EMBL/GenBank/DDBJ whole genome shotgun (WGS) entry which is preliminary data.</text>
</comment>
<evidence type="ECO:0000313" key="2">
    <source>
        <dbReference type="Proteomes" id="UP000527632"/>
    </source>
</evidence>
<evidence type="ECO:0000313" key="1">
    <source>
        <dbReference type="EMBL" id="EAH4243081.1"/>
    </source>
</evidence>
<dbReference type="Proteomes" id="UP000527632">
    <property type="component" value="Unassembled WGS sequence"/>
</dbReference>
<proteinExistence type="predicted"/>
<name>A0A3T2JR75_LISMN</name>
<dbReference type="AlphaFoldDB" id="A0A3T2JR75"/>
<organism evidence="1 2">
    <name type="scientific">Listeria monocytogenes</name>
    <dbReference type="NCBI Taxonomy" id="1639"/>
    <lineage>
        <taxon>Bacteria</taxon>
        <taxon>Bacillati</taxon>
        <taxon>Bacillota</taxon>
        <taxon>Bacilli</taxon>
        <taxon>Bacillales</taxon>
        <taxon>Listeriaceae</taxon>
        <taxon>Listeria</taxon>
    </lineage>
</organism>
<reference evidence="1 2" key="1">
    <citation type="submission" date="2019-04" db="EMBL/GenBank/DDBJ databases">
        <authorList>
            <consortium name="GenomeTrakr: Next Generation Sequencing Network for Food Pathogen Tracability"/>
        </authorList>
    </citation>
    <scope>NUCLEOTIDE SEQUENCE [LARGE SCALE GENOMIC DNA]</scope>
    <source>
        <strain evidence="1 2">LS1344</strain>
    </source>
</reference>
<gene>
    <name evidence="1" type="ORF">E5F58_13905</name>
</gene>